<evidence type="ECO:0000313" key="1">
    <source>
        <dbReference type="Proteomes" id="UP000694850"/>
    </source>
</evidence>
<evidence type="ECO:0000313" key="2">
    <source>
        <dbReference type="RefSeq" id="XP_042637803.1"/>
    </source>
</evidence>
<name>A0AC54Z8G3_ORYAF</name>
<protein>
    <submittedName>
        <fullName evidence="2">Coiled-coil domain-containing protein 43-like</fullName>
    </submittedName>
</protein>
<organism evidence="1 2">
    <name type="scientific">Orycteropus afer afer</name>
    <dbReference type="NCBI Taxonomy" id="1230840"/>
    <lineage>
        <taxon>Eukaryota</taxon>
        <taxon>Metazoa</taxon>
        <taxon>Chordata</taxon>
        <taxon>Craniata</taxon>
        <taxon>Vertebrata</taxon>
        <taxon>Euteleostomi</taxon>
        <taxon>Mammalia</taxon>
        <taxon>Eutheria</taxon>
        <taxon>Afrotheria</taxon>
        <taxon>Tubulidentata</taxon>
        <taxon>Orycteropodidae</taxon>
        <taxon>Orycteropus</taxon>
    </lineage>
</organism>
<proteinExistence type="predicted"/>
<keyword evidence="1" id="KW-1185">Reference proteome</keyword>
<sequence length="120" mass="13126">MAAPSEVAAAVWAQGDGGGSGFGMWLDGRLEALGVDRAVYGAYILGILQEEEEEEKLDALQGILSAFVEEDSLLNICREIVERWSSETQNVVTKVKKEGTPCLCRFEAFTISSFLRDCTM</sequence>
<gene>
    <name evidence="2" type="primary">LOC103202631</name>
</gene>
<dbReference type="Proteomes" id="UP000694850">
    <property type="component" value="Unplaced"/>
</dbReference>
<reference evidence="2" key="1">
    <citation type="submission" date="2025-08" db="UniProtKB">
        <authorList>
            <consortium name="RefSeq"/>
        </authorList>
    </citation>
    <scope>IDENTIFICATION</scope>
</reference>
<accession>A0AC54Z8G3</accession>
<dbReference type="RefSeq" id="XP_042637803.1">
    <property type="nucleotide sequence ID" value="XM_042781869.1"/>
</dbReference>